<evidence type="ECO:0000256" key="1">
    <source>
        <dbReference type="SAM" id="MobiDB-lite"/>
    </source>
</evidence>
<dbReference type="Proteomes" id="UP000286931">
    <property type="component" value="Unassembled WGS sequence"/>
</dbReference>
<name>A0A401YEF1_9ACTN</name>
<comment type="caution">
    <text evidence="2">The sequence shown here is derived from an EMBL/GenBank/DDBJ whole genome shotgun (WGS) entry which is preliminary data.</text>
</comment>
<evidence type="ECO:0000313" key="2">
    <source>
        <dbReference type="EMBL" id="GCD92996.1"/>
    </source>
</evidence>
<evidence type="ECO:0000313" key="3">
    <source>
        <dbReference type="Proteomes" id="UP000286931"/>
    </source>
</evidence>
<keyword evidence="3" id="KW-1185">Reference proteome</keyword>
<dbReference type="EMBL" id="BIFH01000013">
    <property type="protein sequence ID" value="GCD92996.1"/>
    <property type="molecule type" value="Genomic_DNA"/>
</dbReference>
<organism evidence="2 3">
    <name type="scientific">Embleya hyalina</name>
    <dbReference type="NCBI Taxonomy" id="516124"/>
    <lineage>
        <taxon>Bacteria</taxon>
        <taxon>Bacillati</taxon>
        <taxon>Actinomycetota</taxon>
        <taxon>Actinomycetes</taxon>
        <taxon>Kitasatosporales</taxon>
        <taxon>Streptomycetaceae</taxon>
        <taxon>Embleya</taxon>
    </lineage>
</organism>
<gene>
    <name evidence="2" type="ORF">EHYA_00639</name>
</gene>
<feature type="region of interest" description="Disordered" evidence="1">
    <location>
        <begin position="1"/>
        <end position="21"/>
    </location>
</feature>
<proteinExistence type="predicted"/>
<feature type="compositionally biased region" description="Gly residues" evidence="1">
    <location>
        <begin position="1"/>
        <end position="15"/>
    </location>
</feature>
<protein>
    <submittedName>
        <fullName evidence="2">Uncharacterized protein</fullName>
    </submittedName>
</protein>
<dbReference type="SUPFAM" id="SSF63825">
    <property type="entry name" value="YWTD domain"/>
    <property type="match status" value="1"/>
</dbReference>
<sequence>MDEAGDAGGGSGGISSGLSTEGSREFVEDIVVVHEGGGMVHFLLITYAPGDSGNAAGYVFRRPVGSDEPAENILATNDTLRELWCSPQGHVWATSSTGLVWTSAPVPWTDAMPPDLEFDTPEGGVTWRHTALPTQAHNRGRPNPAAVWGTSDDDVHIATFGGVLYHWNGLDWSQFHPGIGAPIGAVRGRAANDVYAVGHSGTLLHFDGTAWTRIADPDGPDAADLLTGIAFDTDGDVYVTGRSGGGRILRGSARRGFSVAERDRVAALGVAFVAGRLFCAAGKGGVVEPTTQGPKTLRDDIAAWSIAEGEGRVYVTETPGEAAYSELDLATGRWHRRYY</sequence>
<accession>A0A401YEF1</accession>
<reference evidence="2 3" key="1">
    <citation type="submission" date="2018-12" db="EMBL/GenBank/DDBJ databases">
        <title>Draft genome sequence of Embleya hyalina NBRC 13850T.</title>
        <authorList>
            <person name="Komaki H."/>
            <person name="Hosoyama A."/>
            <person name="Kimura A."/>
            <person name="Ichikawa N."/>
            <person name="Tamura T."/>
        </authorList>
    </citation>
    <scope>NUCLEOTIDE SEQUENCE [LARGE SCALE GENOMIC DNA]</scope>
    <source>
        <strain evidence="2 3">NBRC 13850</strain>
    </source>
</reference>
<dbReference type="AlphaFoldDB" id="A0A401YEF1"/>